<dbReference type="GO" id="GO:0016887">
    <property type="term" value="F:ATP hydrolysis activity"/>
    <property type="evidence" value="ECO:0007669"/>
    <property type="project" value="InterPro"/>
</dbReference>
<feature type="transmembrane region" description="Helical" evidence="7">
    <location>
        <begin position="461"/>
        <end position="487"/>
    </location>
</feature>
<evidence type="ECO:0000256" key="1">
    <source>
        <dbReference type="ARBA" id="ARBA00004141"/>
    </source>
</evidence>
<dbReference type="GO" id="GO:0016020">
    <property type="term" value="C:membrane"/>
    <property type="evidence" value="ECO:0007669"/>
    <property type="project" value="UniProtKB-SubCell"/>
</dbReference>
<dbReference type="AlphaFoldDB" id="A0A1J5QY49"/>
<dbReference type="Pfam" id="PF12805">
    <property type="entry name" value="FUSC-like"/>
    <property type="match status" value="1"/>
</dbReference>
<proteinExistence type="predicted"/>
<sequence>MVDAARARHGTIGAMDSIDSFRRVVLGRQFASGVVAAAGLLLFACIGAAIGGAALALPLGSGALTVGFADQPGPPAAKLRELGFTCAASTLAFALVWASGVWPWSQMIVVPLLGFAGGMVALWGKRALPISFSVLFITVVTLGAAPPASATTWGAGVALFGAGGTAYIGWALALGAMLRVRTRRVALAELIDALAAYREWQARSWLSDADDATPRGMALLEASNDALQSARDLVLREARDASEVIDVHMLLELLDVLEAALAAQTDVAVLREAFDGTPIPERIAAGSRRSADALHALARALRQAGACARPASVAPWNAVADAAQALRTAHDTAPLQQACTALGSQLHTQRAIDAQIDRLYALHAARSGAADAAPAIADVESFVSSLRYSPRQLLGHLRLRSPILRHALRLALAFAAALLLARALFASQSHDYWILLTIAVILRPNYAVTRQRLKDRLIGTLLGCIAVALLLPLAPPLALQLALLAVALVLTRTFATTHYRYAALAASVLALLLVRLLHDDAQALIAQRLLDTAVGGALAWAFSYLLPNWEAQDLPRLLDALLRAQRAYAAAVLAPQAVQRLFDTLRKLAATGCSILYISHKLDEIRALCHNCTVMRAGRVVGEVDPAGESNASLSRLMIGADIAPPSRQPAQPGAVALELKGLSQPAADPYGVALQNVNLQLRAGEILGIAGVSGNGQQELLAVLSGEDARRPVPADALRLFGQDLGGMAPGRRRRAGLRVVPEERQGRGAVPAMDLAANTLLTHADAQSVRAGWIRWPAVAAKARGIIAAFNVRAAGPQALAQSLSGGNLQKFIMGREISGEPRALVVAQPTWGVDVGAAAQIRGELLALRDRGCALLVISEELDELFEIADRIAVIARGRLSPALPIAEASVEQVGQWMSGLWDAAAAAQAVAAGHEEADHAAA</sequence>
<dbReference type="InterPro" id="IPR050107">
    <property type="entry name" value="ABC_carbohydrate_import_ATPase"/>
</dbReference>
<dbReference type="PANTHER" id="PTHR43790">
    <property type="entry name" value="CARBOHYDRATE TRANSPORT ATP-BINDING PROTEIN MG119-RELATED"/>
    <property type="match status" value="1"/>
</dbReference>
<evidence type="ECO:0000313" key="9">
    <source>
        <dbReference type="EMBL" id="OIQ88641.1"/>
    </source>
</evidence>
<feature type="transmembrane region" description="Helical" evidence="7">
    <location>
        <begin position="499"/>
        <end position="517"/>
    </location>
</feature>
<feature type="transmembrane region" description="Helical" evidence="7">
    <location>
        <begin position="104"/>
        <end position="123"/>
    </location>
</feature>
<protein>
    <submittedName>
        <fullName evidence="9">Galactose/methyl galactoside import ATP-binding protein MglA</fullName>
        <ecNumber evidence="9">3.6.3.17</ecNumber>
    </submittedName>
</protein>
<dbReference type="InterPro" id="IPR032692">
    <property type="entry name" value="YccS_N"/>
</dbReference>
<name>A0A1J5QY49_9ZZZZ</name>
<feature type="transmembrane region" description="Helical" evidence="7">
    <location>
        <begin position="130"/>
        <end position="149"/>
    </location>
</feature>
<dbReference type="Pfam" id="PF13515">
    <property type="entry name" value="FUSC_2"/>
    <property type="match status" value="1"/>
</dbReference>
<dbReference type="EMBL" id="MLJW01000364">
    <property type="protein sequence ID" value="OIQ88641.1"/>
    <property type="molecule type" value="Genomic_DNA"/>
</dbReference>
<accession>A0A1J5QY49</accession>
<dbReference type="EC" id="3.6.3.17" evidence="9"/>
<dbReference type="CDD" id="cd03215">
    <property type="entry name" value="ABC_Carb_Monos_II"/>
    <property type="match status" value="1"/>
</dbReference>
<evidence type="ECO:0000256" key="3">
    <source>
        <dbReference type="ARBA" id="ARBA00022741"/>
    </source>
</evidence>
<keyword evidence="4 9" id="KW-0067">ATP-binding</keyword>
<dbReference type="InterPro" id="IPR003439">
    <property type="entry name" value="ABC_transporter-like_ATP-bd"/>
</dbReference>
<evidence type="ECO:0000256" key="6">
    <source>
        <dbReference type="ARBA" id="ARBA00023136"/>
    </source>
</evidence>
<evidence type="ECO:0000256" key="2">
    <source>
        <dbReference type="ARBA" id="ARBA00022692"/>
    </source>
</evidence>
<evidence type="ECO:0000256" key="4">
    <source>
        <dbReference type="ARBA" id="ARBA00022840"/>
    </source>
</evidence>
<dbReference type="InterPro" id="IPR049453">
    <property type="entry name" value="Memb_transporter_dom"/>
</dbReference>
<gene>
    <name evidence="9" type="primary">mglA_3</name>
    <name evidence="9" type="ORF">GALL_294640</name>
</gene>
<evidence type="ECO:0000256" key="7">
    <source>
        <dbReference type="SAM" id="Phobius"/>
    </source>
</evidence>
<keyword evidence="3" id="KW-0547">Nucleotide-binding</keyword>
<dbReference type="PROSITE" id="PS50893">
    <property type="entry name" value="ABC_TRANSPORTER_2"/>
    <property type="match status" value="1"/>
</dbReference>
<feature type="transmembrane region" description="Helical" evidence="7">
    <location>
        <begin position="407"/>
        <end position="426"/>
    </location>
</feature>
<keyword evidence="5 7" id="KW-1133">Transmembrane helix</keyword>
<feature type="domain" description="ABC transporter" evidence="8">
    <location>
        <begin position="658"/>
        <end position="905"/>
    </location>
</feature>
<keyword evidence="2 7" id="KW-0812">Transmembrane</keyword>
<dbReference type="GO" id="GO:0005524">
    <property type="term" value="F:ATP binding"/>
    <property type="evidence" value="ECO:0007669"/>
    <property type="project" value="UniProtKB-KW"/>
</dbReference>
<feature type="transmembrane region" description="Helical" evidence="7">
    <location>
        <begin position="30"/>
        <end position="59"/>
    </location>
</feature>
<comment type="subcellular location">
    <subcellularLocation>
        <location evidence="1">Membrane</location>
        <topology evidence="1">Multi-pass membrane protein</topology>
    </subcellularLocation>
</comment>
<evidence type="ECO:0000259" key="8">
    <source>
        <dbReference type="PROSITE" id="PS50893"/>
    </source>
</evidence>
<evidence type="ECO:0000256" key="5">
    <source>
        <dbReference type="ARBA" id="ARBA00022989"/>
    </source>
</evidence>
<dbReference type="InterPro" id="IPR027417">
    <property type="entry name" value="P-loop_NTPase"/>
</dbReference>
<feature type="transmembrane region" description="Helical" evidence="7">
    <location>
        <begin position="155"/>
        <end position="178"/>
    </location>
</feature>
<feature type="transmembrane region" description="Helical" evidence="7">
    <location>
        <begin position="432"/>
        <end position="449"/>
    </location>
</feature>
<keyword evidence="6 7" id="KW-0472">Membrane</keyword>
<comment type="caution">
    <text evidence="9">The sequence shown here is derived from an EMBL/GenBank/DDBJ whole genome shotgun (WGS) entry which is preliminary data.</text>
</comment>
<dbReference type="PANTHER" id="PTHR43790:SF4">
    <property type="entry name" value="GUANOSINE IMPORT ATP-BINDING PROTEIN NUPO"/>
    <property type="match status" value="1"/>
</dbReference>
<keyword evidence="9" id="KW-0378">Hydrolase</keyword>
<dbReference type="Pfam" id="PF00005">
    <property type="entry name" value="ABC_tran"/>
    <property type="match status" value="1"/>
</dbReference>
<dbReference type="InterPro" id="IPR017871">
    <property type="entry name" value="ABC_transporter-like_CS"/>
</dbReference>
<reference evidence="9" key="1">
    <citation type="submission" date="2016-10" db="EMBL/GenBank/DDBJ databases">
        <title>Sequence of Gallionella enrichment culture.</title>
        <authorList>
            <person name="Poehlein A."/>
            <person name="Muehling M."/>
            <person name="Daniel R."/>
        </authorList>
    </citation>
    <scope>NUCLEOTIDE SEQUENCE</scope>
</reference>
<dbReference type="SUPFAM" id="SSF52540">
    <property type="entry name" value="P-loop containing nucleoside triphosphate hydrolases"/>
    <property type="match status" value="2"/>
</dbReference>
<organism evidence="9">
    <name type="scientific">mine drainage metagenome</name>
    <dbReference type="NCBI Taxonomy" id="410659"/>
    <lineage>
        <taxon>unclassified sequences</taxon>
        <taxon>metagenomes</taxon>
        <taxon>ecological metagenomes</taxon>
    </lineage>
</organism>
<dbReference type="PROSITE" id="PS00211">
    <property type="entry name" value="ABC_TRANSPORTER_1"/>
    <property type="match status" value="1"/>
</dbReference>
<feature type="transmembrane region" description="Helical" evidence="7">
    <location>
        <begin position="529"/>
        <end position="546"/>
    </location>
</feature>
<dbReference type="Gene3D" id="3.40.50.300">
    <property type="entry name" value="P-loop containing nucleotide triphosphate hydrolases"/>
    <property type="match status" value="2"/>
</dbReference>